<gene>
    <name evidence="3" type="ORF">SLEP1_g35552</name>
</gene>
<proteinExistence type="predicted"/>
<sequence length="166" mass="18793">MKHAAKKKKKKRSRPPKAPCNSATNDEQREQQQQELHRQEQEQQEQGRILDSLVEAFDSVSLAEAASAYEQAGLRQSKVSWPSVRRISALAFSSAKVAEMSQQKLTAVVTVTEMIWRTKSATWRPGLRSARGLSKQVPAVPDRNRKLMNENHHSPLQNPRPISCQQ</sequence>
<comment type="caution">
    <text evidence="3">The sequence shown here is derived from an EMBL/GenBank/DDBJ whole genome shotgun (WGS) entry which is preliminary data.</text>
</comment>
<accession>A0AAV5KNN0</accession>
<feature type="compositionally biased region" description="Basic and acidic residues" evidence="1">
    <location>
        <begin position="26"/>
        <end position="41"/>
    </location>
</feature>
<feature type="region of interest" description="Disordered" evidence="1">
    <location>
        <begin position="130"/>
        <end position="166"/>
    </location>
</feature>
<evidence type="ECO:0000256" key="1">
    <source>
        <dbReference type="SAM" id="MobiDB-lite"/>
    </source>
</evidence>
<feature type="compositionally biased region" description="Basic and acidic residues" evidence="1">
    <location>
        <begin position="142"/>
        <end position="153"/>
    </location>
</feature>
<feature type="region of interest" description="Disordered" evidence="1">
    <location>
        <begin position="1"/>
        <end position="47"/>
    </location>
</feature>
<evidence type="ECO:0000313" key="3">
    <source>
        <dbReference type="EMBL" id="GKV26209.1"/>
    </source>
</evidence>
<reference evidence="3 4" key="1">
    <citation type="journal article" date="2021" name="Commun. Biol.">
        <title>The genome of Shorea leprosula (Dipterocarpaceae) highlights the ecological relevance of drought in aseasonal tropical rainforests.</title>
        <authorList>
            <person name="Ng K.K.S."/>
            <person name="Kobayashi M.J."/>
            <person name="Fawcett J.A."/>
            <person name="Hatakeyama M."/>
            <person name="Paape T."/>
            <person name="Ng C.H."/>
            <person name="Ang C.C."/>
            <person name="Tnah L.H."/>
            <person name="Lee C.T."/>
            <person name="Nishiyama T."/>
            <person name="Sese J."/>
            <person name="O'Brien M.J."/>
            <person name="Copetti D."/>
            <person name="Mohd Noor M.I."/>
            <person name="Ong R.C."/>
            <person name="Putra M."/>
            <person name="Sireger I.Z."/>
            <person name="Indrioko S."/>
            <person name="Kosugi Y."/>
            <person name="Izuno A."/>
            <person name="Isagi Y."/>
            <person name="Lee S.L."/>
            <person name="Shimizu K.K."/>
        </authorList>
    </citation>
    <scope>NUCLEOTIDE SEQUENCE [LARGE SCALE GENOMIC DNA]</scope>
    <source>
        <strain evidence="3">214</strain>
    </source>
</reference>
<keyword evidence="4" id="KW-1185">Reference proteome</keyword>
<dbReference type="Proteomes" id="UP001054252">
    <property type="component" value="Unassembled WGS sequence"/>
</dbReference>
<evidence type="ECO:0000313" key="4">
    <source>
        <dbReference type="Proteomes" id="UP001054252"/>
    </source>
</evidence>
<dbReference type="Pfam" id="PF24767">
    <property type="entry name" value="UBA_At5g58720"/>
    <property type="match status" value="1"/>
</dbReference>
<dbReference type="AlphaFoldDB" id="A0AAV5KNN0"/>
<feature type="compositionally biased region" description="Basic residues" evidence="1">
    <location>
        <begin position="1"/>
        <end position="15"/>
    </location>
</feature>
<organism evidence="3 4">
    <name type="scientific">Rubroshorea leprosula</name>
    <dbReference type="NCBI Taxonomy" id="152421"/>
    <lineage>
        <taxon>Eukaryota</taxon>
        <taxon>Viridiplantae</taxon>
        <taxon>Streptophyta</taxon>
        <taxon>Embryophyta</taxon>
        <taxon>Tracheophyta</taxon>
        <taxon>Spermatophyta</taxon>
        <taxon>Magnoliopsida</taxon>
        <taxon>eudicotyledons</taxon>
        <taxon>Gunneridae</taxon>
        <taxon>Pentapetalae</taxon>
        <taxon>rosids</taxon>
        <taxon>malvids</taxon>
        <taxon>Malvales</taxon>
        <taxon>Dipterocarpaceae</taxon>
        <taxon>Rubroshorea</taxon>
    </lineage>
</organism>
<protein>
    <recommendedName>
        <fullName evidence="2">At5g58720/SDE5-like UBA-like domain-containing protein</fullName>
    </recommendedName>
</protein>
<dbReference type="EMBL" id="BPVZ01000071">
    <property type="protein sequence ID" value="GKV26209.1"/>
    <property type="molecule type" value="Genomic_DNA"/>
</dbReference>
<name>A0AAV5KNN0_9ROSI</name>
<evidence type="ECO:0000259" key="2">
    <source>
        <dbReference type="Pfam" id="PF24767"/>
    </source>
</evidence>
<dbReference type="InterPro" id="IPR056254">
    <property type="entry name" value="At5g58720/SDE5-like_UBA-like"/>
</dbReference>
<feature type="domain" description="At5g58720/SDE5-like UBA-like" evidence="2">
    <location>
        <begin position="44"/>
        <end position="73"/>
    </location>
</feature>